<sequence length="358" mass="40924">MKVGVALSGGVDSAVALYLLKKKGYAVTAYHLKTVPDSLYLTKQIKHKVCCSPSDTFDAKKVAQKFGVELKIIHVENVFRETIIKYFINEYKRGRTPNPCFFCNDWIKFGVLLERIIQDGNDYVASGHYALLRDGKLYKAKNKEKDQSYFLASIKREKLGYLVFPNGEYNKDEIRNIAKDLNIHIHSKEDSQDLCFIPDNNIYGFLKENGVGFKEGLIIDTKGNILGTHKGLSNYTIGQRKIGIAVRERMYVLRKDFEKNLLVVGKKGEVFNNKFTVSKLNFLQDVYKKIEGYVKVRKKFKEVKCRVYVDNDNLYVETREPIFAITPGQIAVIYDEDGAVIVSGVIEKEGWNGFESFN</sequence>
<evidence type="ECO:0000256" key="6">
    <source>
        <dbReference type="ARBA" id="ARBA00022884"/>
    </source>
</evidence>
<keyword evidence="7" id="KW-1015">Disulfide bond</keyword>
<gene>
    <name evidence="9" type="primary">mnmA</name>
    <name evidence="12" type="ORF">BW47_08270</name>
</gene>
<keyword evidence="1 9" id="KW-0820">tRNA-binding</keyword>
<dbReference type="InterPro" id="IPR014729">
    <property type="entry name" value="Rossmann-like_a/b/a_fold"/>
</dbReference>
<dbReference type="RefSeq" id="WP_041426106.1">
    <property type="nucleotide sequence ID" value="NZ_CP007389.1"/>
</dbReference>
<comment type="function">
    <text evidence="9">Catalyzes the 2-thiolation of uridine at the wobble position (U34) of tRNA, leading to the formation of s(2)U34.</text>
</comment>
<dbReference type="PANTHER" id="PTHR11933">
    <property type="entry name" value="TRNA 5-METHYLAMINOMETHYL-2-THIOURIDYLATE -METHYLTRANSFERASE"/>
    <property type="match status" value="1"/>
</dbReference>
<dbReference type="InterPro" id="IPR046885">
    <property type="entry name" value="MnmA-like_C"/>
</dbReference>
<feature type="site" description="Interaction with tRNA" evidence="9">
    <location>
        <position position="329"/>
    </location>
</feature>
<feature type="binding site" evidence="9">
    <location>
        <position position="32"/>
    </location>
    <ligand>
        <name>ATP</name>
        <dbReference type="ChEBI" id="CHEBI:30616"/>
    </ligand>
</feature>
<feature type="region of interest" description="Interaction with tRNA" evidence="9">
    <location>
        <begin position="145"/>
        <end position="147"/>
    </location>
</feature>
<protein>
    <recommendedName>
        <fullName evidence="9">tRNA-specific 2-thiouridylase MnmA</fullName>
        <ecNumber evidence="9">2.8.1.13</ecNumber>
    </recommendedName>
</protein>
<keyword evidence="9" id="KW-0963">Cytoplasm</keyword>
<dbReference type="Pfam" id="PF20258">
    <property type="entry name" value="tRNA_Me_trans_C"/>
    <property type="match status" value="1"/>
</dbReference>
<feature type="site" description="Interaction with tRNA" evidence="9">
    <location>
        <position position="128"/>
    </location>
</feature>
<keyword evidence="13" id="KW-1185">Reference proteome</keyword>
<dbReference type="PANTHER" id="PTHR11933:SF5">
    <property type="entry name" value="MITOCHONDRIAL TRNA-SPECIFIC 2-THIOURIDYLASE 1"/>
    <property type="match status" value="1"/>
</dbReference>
<organism evidence="12 13">
    <name type="scientific">Thermosipho melanesiensis</name>
    <dbReference type="NCBI Taxonomy" id="46541"/>
    <lineage>
        <taxon>Bacteria</taxon>
        <taxon>Thermotogati</taxon>
        <taxon>Thermotogota</taxon>
        <taxon>Thermotogae</taxon>
        <taxon>Thermotogales</taxon>
        <taxon>Fervidobacteriaceae</taxon>
        <taxon>Thermosipho</taxon>
    </lineage>
</organism>
<dbReference type="Gene3D" id="2.40.30.10">
    <property type="entry name" value="Translation factors"/>
    <property type="match status" value="1"/>
</dbReference>
<dbReference type="Pfam" id="PF20259">
    <property type="entry name" value="tRNA_Me_trans_M"/>
    <property type="match status" value="1"/>
</dbReference>
<feature type="domain" description="tRNA-specific 2-thiouridylase MnmA-like central" evidence="11">
    <location>
        <begin position="210"/>
        <end position="266"/>
    </location>
</feature>
<comment type="subcellular location">
    <subcellularLocation>
        <location evidence="9">Cytoplasm</location>
    </subcellularLocation>
</comment>
<keyword evidence="6 9" id="KW-0694">RNA-binding</keyword>
<dbReference type="NCBIfam" id="TIGR00420">
    <property type="entry name" value="trmU"/>
    <property type="match status" value="1"/>
</dbReference>
<keyword evidence="3 9" id="KW-0819">tRNA processing</keyword>
<dbReference type="NCBIfam" id="NF001138">
    <property type="entry name" value="PRK00143.1"/>
    <property type="match status" value="1"/>
</dbReference>
<evidence type="ECO:0000256" key="3">
    <source>
        <dbReference type="ARBA" id="ARBA00022694"/>
    </source>
</evidence>
<evidence type="ECO:0000256" key="4">
    <source>
        <dbReference type="ARBA" id="ARBA00022741"/>
    </source>
</evidence>
<evidence type="ECO:0000313" key="13">
    <source>
        <dbReference type="Proteomes" id="UP000185490"/>
    </source>
</evidence>
<comment type="similarity">
    <text evidence="9">Belongs to the MnmA/TRMU family.</text>
</comment>
<dbReference type="HAMAP" id="MF_00144">
    <property type="entry name" value="tRNA_thiouridyl_MnmA"/>
    <property type="match status" value="1"/>
</dbReference>
<keyword evidence="2 9" id="KW-0808">Transferase</keyword>
<accession>A0ABN4UWE3</accession>
<dbReference type="SUPFAM" id="SSF52402">
    <property type="entry name" value="Adenine nucleotide alpha hydrolases-like"/>
    <property type="match status" value="1"/>
</dbReference>
<evidence type="ECO:0000256" key="9">
    <source>
        <dbReference type="HAMAP-Rule" id="MF_00144"/>
    </source>
</evidence>
<keyword evidence="4 9" id="KW-0547">Nucleotide-binding</keyword>
<dbReference type="Gene3D" id="3.40.50.620">
    <property type="entry name" value="HUPs"/>
    <property type="match status" value="1"/>
</dbReference>
<dbReference type="Gene3D" id="2.30.30.280">
    <property type="entry name" value="Adenine nucleotide alpha hydrolases-like domains"/>
    <property type="match status" value="1"/>
</dbReference>
<dbReference type="CDD" id="cd01998">
    <property type="entry name" value="MnmA_TRMU-like"/>
    <property type="match status" value="1"/>
</dbReference>
<reference evidence="12 13" key="1">
    <citation type="submission" date="2014-02" db="EMBL/GenBank/DDBJ databases">
        <title>Diversity of Thermotogales isolates from hydrothermal vents.</title>
        <authorList>
            <person name="Haverkamp T.H.A."/>
            <person name="Lossouarn J."/>
            <person name="Geslin C."/>
            <person name="Nesbo C.L."/>
        </authorList>
    </citation>
    <scope>NUCLEOTIDE SEQUENCE [LARGE SCALE GENOMIC DNA]</scope>
    <source>
        <strain evidence="12 13">431</strain>
    </source>
</reference>
<evidence type="ECO:0000313" key="12">
    <source>
        <dbReference type="EMBL" id="APT74463.1"/>
    </source>
</evidence>
<evidence type="ECO:0000259" key="11">
    <source>
        <dbReference type="Pfam" id="PF20259"/>
    </source>
</evidence>
<evidence type="ECO:0000256" key="8">
    <source>
        <dbReference type="ARBA" id="ARBA00051542"/>
    </source>
</evidence>
<keyword evidence="5 9" id="KW-0067">ATP-binding</keyword>
<dbReference type="EC" id="2.8.1.13" evidence="9"/>
<evidence type="ECO:0000256" key="7">
    <source>
        <dbReference type="ARBA" id="ARBA00023157"/>
    </source>
</evidence>
<comment type="caution">
    <text evidence="9">Lacks conserved residue(s) required for the propagation of feature annotation.</text>
</comment>
<evidence type="ECO:0000256" key="1">
    <source>
        <dbReference type="ARBA" id="ARBA00022555"/>
    </source>
</evidence>
<dbReference type="InterPro" id="IPR023382">
    <property type="entry name" value="MnmA-like_central_sf"/>
</dbReference>
<feature type="binding site" evidence="9">
    <location>
        <position position="127"/>
    </location>
    <ligand>
        <name>ATP</name>
        <dbReference type="ChEBI" id="CHEBI:30616"/>
    </ligand>
</feature>
<feature type="domain" description="tRNA-specific 2-thiouridylase MnmA-like C-terminal" evidence="10">
    <location>
        <begin position="273"/>
        <end position="346"/>
    </location>
</feature>
<evidence type="ECO:0000256" key="5">
    <source>
        <dbReference type="ARBA" id="ARBA00022840"/>
    </source>
</evidence>
<dbReference type="Pfam" id="PF03054">
    <property type="entry name" value="tRNA_Me_trans"/>
    <property type="match status" value="1"/>
</dbReference>
<name>A0ABN4UWE3_9BACT</name>
<dbReference type="Proteomes" id="UP000185490">
    <property type="component" value="Chromosome"/>
</dbReference>
<feature type="active site" description="Cysteine persulfide intermediate" evidence="9">
    <location>
        <position position="195"/>
    </location>
</feature>
<feature type="active site" description="Nucleophile" evidence="9">
    <location>
        <position position="103"/>
    </location>
</feature>
<proteinExistence type="inferred from homology"/>
<dbReference type="EMBL" id="CP007389">
    <property type="protein sequence ID" value="APT74463.1"/>
    <property type="molecule type" value="Genomic_DNA"/>
</dbReference>
<dbReference type="InterPro" id="IPR004506">
    <property type="entry name" value="MnmA-like"/>
</dbReference>
<feature type="binding site" evidence="9">
    <location>
        <begin position="6"/>
        <end position="13"/>
    </location>
    <ligand>
        <name>ATP</name>
        <dbReference type="ChEBI" id="CHEBI:30616"/>
    </ligand>
</feature>
<dbReference type="InterPro" id="IPR046884">
    <property type="entry name" value="MnmA-like_central"/>
</dbReference>
<evidence type="ECO:0000259" key="10">
    <source>
        <dbReference type="Pfam" id="PF20258"/>
    </source>
</evidence>
<evidence type="ECO:0000256" key="2">
    <source>
        <dbReference type="ARBA" id="ARBA00022679"/>
    </source>
</evidence>
<comment type="catalytic activity">
    <reaction evidence="8 9">
        <text>S-sulfanyl-L-cysteinyl-[protein] + uridine(34) in tRNA + AH2 + ATP = 2-thiouridine(34) in tRNA + L-cysteinyl-[protein] + A + AMP + diphosphate + H(+)</text>
        <dbReference type="Rhea" id="RHEA:47032"/>
        <dbReference type="Rhea" id="RHEA-COMP:10131"/>
        <dbReference type="Rhea" id="RHEA-COMP:11726"/>
        <dbReference type="Rhea" id="RHEA-COMP:11727"/>
        <dbReference type="Rhea" id="RHEA-COMP:11728"/>
        <dbReference type="ChEBI" id="CHEBI:13193"/>
        <dbReference type="ChEBI" id="CHEBI:15378"/>
        <dbReference type="ChEBI" id="CHEBI:17499"/>
        <dbReference type="ChEBI" id="CHEBI:29950"/>
        <dbReference type="ChEBI" id="CHEBI:30616"/>
        <dbReference type="ChEBI" id="CHEBI:33019"/>
        <dbReference type="ChEBI" id="CHEBI:61963"/>
        <dbReference type="ChEBI" id="CHEBI:65315"/>
        <dbReference type="ChEBI" id="CHEBI:87170"/>
        <dbReference type="ChEBI" id="CHEBI:456215"/>
        <dbReference type="EC" id="2.8.1.13"/>
    </reaction>
</comment>